<feature type="binding site" evidence="6">
    <location>
        <position position="311"/>
    </location>
    <ligand>
        <name>CoA</name>
        <dbReference type="ChEBI" id="CHEBI:57287"/>
    </ligand>
</feature>
<comment type="function">
    <text evidence="6">Catalyzes the conversion of acetate into acetyl-CoA (AcCoA), an essential intermediate at the junction of anabolic and catabolic pathways. AcsA undergoes a two-step reaction. In the first half reaction, AcsA combines acetate with ATP to form acetyl-adenylate (AcAMP) intermediate. In the second half reaction, it can then transfer the acetyl group from AcAMP to the sulfhydryl group of CoA, forming the product AcCoA.</text>
</comment>
<evidence type="ECO:0000256" key="5">
    <source>
        <dbReference type="ARBA" id="ARBA00022990"/>
    </source>
</evidence>
<protein>
    <recommendedName>
        <fullName evidence="6">Acetyl-coenzyme A synthetase</fullName>
        <shortName evidence="6">AcCoA synthetase</shortName>
        <shortName evidence="6">Acs</shortName>
        <ecNumber evidence="6">6.2.1.1</ecNumber>
    </recommendedName>
    <alternativeName>
        <fullName evidence="6">Acetate--CoA ligase</fullName>
    </alternativeName>
    <alternativeName>
        <fullName evidence="6">Acyl-activating enzyme</fullName>
    </alternativeName>
</protein>
<dbReference type="HAMAP" id="MF_01123">
    <property type="entry name" value="Ac_CoA_synth"/>
    <property type="match status" value="1"/>
</dbReference>
<accession>A0A7S6UI28</accession>
<dbReference type="NCBIfam" id="NF001208">
    <property type="entry name" value="PRK00174.1"/>
    <property type="match status" value="1"/>
</dbReference>
<comment type="PTM">
    <text evidence="6">Acetylated. Deacetylation by the SIR2-homolog deacetylase activates the enzyme.</text>
</comment>
<feature type="binding site" evidence="6">
    <location>
        <position position="584"/>
    </location>
    <ligand>
        <name>CoA</name>
        <dbReference type="ChEBI" id="CHEBI:57287"/>
    </ligand>
</feature>
<dbReference type="EMBL" id="CP063656">
    <property type="protein sequence ID" value="QOW20706.1"/>
    <property type="molecule type" value="Genomic_DNA"/>
</dbReference>
<feature type="binding site" evidence="6">
    <location>
        <position position="335"/>
    </location>
    <ligand>
        <name>CoA</name>
        <dbReference type="ChEBI" id="CHEBI:57287"/>
    </ligand>
</feature>
<dbReference type="InterPro" id="IPR000873">
    <property type="entry name" value="AMP-dep_synth/lig_dom"/>
</dbReference>
<dbReference type="GO" id="GO:0003987">
    <property type="term" value="F:acetate-CoA ligase activity"/>
    <property type="evidence" value="ECO:0007669"/>
    <property type="project" value="UniProtKB-UniRule"/>
</dbReference>
<gene>
    <name evidence="10" type="primary">acs</name>
    <name evidence="6" type="synonym">acsA</name>
    <name evidence="10" type="ORF">INQ41_01235</name>
</gene>
<dbReference type="Gene3D" id="3.40.50.12780">
    <property type="entry name" value="N-terminal domain of ligase-like"/>
    <property type="match status" value="1"/>
</dbReference>
<keyword evidence="3 6" id="KW-0547">Nucleotide-binding</keyword>
<dbReference type="FunFam" id="3.30.300.30:FF:000004">
    <property type="entry name" value="Acetyl-coenzyme A synthetase"/>
    <property type="match status" value="1"/>
</dbReference>
<keyword evidence="2 6" id="KW-0436">Ligase</keyword>
<dbReference type="SUPFAM" id="SSF56801">
    <property type="entry name" value="Acetyl-CoA synthetase-like"/>
    <property type="match status" value="1"/>
</dbReference>
<dbReference type="InterPro" id="IPR011904">
    <property type="entry name" value="Ac_CoA_lig"/>
</dbReference>
<dbReference type="PANTHER" id="PTHR24095">
    <property type="entry name" value="ACETYL-COENZYME A SYNTHETASE"/>
    <property type="match status" value="1"/>
</dbReference>
<comment type="catalytic activity">
    <reaction evidence="6">
        <text>acetate + ATP + CoA = acetyl-CoA + AMP + diphosphate</text>
        <dbReference type="Rhea" id="RHEA:23176"/>
        <dbReference type="ChEBI" id="CHEBI:30089"/>
        <dbReference type="ChEBI" id="CHEBI:30616"/>
        <dbReference type="ChEBI" id="CHEBI:33019"/>
        <dbReference type="ChEBI" id="CHEBI:57287"/>
        <dbReference type="ChEBI" id="CHEBI:57288"/>
        <dbReference type="ChEBI" id="CHEBI:456215"/>
        <dbReference type="EC" id="6.2.1.1"/>
    </reaction>
</comment>
<dbReference type="GO" id="GO:0005524">
    <property type="term" value="F:ATP binding"/>
    <property type="evidence" value="ECO:0007669"/>
    <property type="project" value="UniProtKB-KW"/>
</dbReference>
<dbReference type="Pfam" id="PF13193">
    <property type="entry name" value="AMP-binding_C"/>
    <property type="match status" value="1"/>
</dbReference>
<keyword evidence="6" id="KW-0479">Metal-binding</keyword>
<dbReference type="InterPro" id="IPR042099">
    <property type="entry name" value="ANL_N_sf"/>
</dbReference>
<dbReference type="RefSeq" id="WP_193987140.1">
    <property type="nucleotide sequence ID" value="NZ_CP063656.1"/>
</dbReference>
<evidence type="ECO:0000256" key="4">
    <source>
        <dbReference type="ARBA" id="ARBA00022840"/>
    </source>
</evidence>
<evidence type="ECO:0000256" key="1">
    <source>
        <dbReference type="ARBA" id="ARBA00006432"/>
    </source>
</evidence>
<comment type="similarity">
    <text evidence="1 6">Belongs to the ATP-dependent AMP-binding enzyme family.</text>
</comment>
<evidence type="ECO:0000256" key="3">
    <source>
        <dbReference type="ARBA" id="ARBA00022741"/>
    </source>
</evidence>
<dbReference type="CDD" id="cd05966">
    <property type="entry name" value="ACS"/>
    <property type="match status" value="1"/>
</dbReference>
<proteinExistence type="inferred from homology"/>
<comment type="cofactor">
    <cofactor evidence="6">
        <name>Mg(2+)</name>
        <dbReference type="ChEBI" id="CHEBI:18420"/>
    </cofactor>
</comment>
<dbReference type="GO" id="GO:0019427">
    <property type="term" value="P:acetyl-CoA biosynthetic process from acetate"/>
    <property type="evidence" value="ECO:0007669"/>
    <property type="project" value="UniProtKB-UniRule"/>
</dbReference>
<dbReference type="NCBIfam" id="TIGR02188">
    <property type="entry name" value="Ac_CoA_lig_AcsA"/>
    <property type="match status" value="1"/>
</dbReference>
<feature type="domain" description="Acetyl-coenzyme A synthetase N-terminal" evidence="9">
    <location>
        <begin position="23"/>
        <end position="80"/>
    </location>
</feature>
<dbReference type="GO" id="GO:0005829">
    <property type="term" value="C:cytosol"/>
    <property type="evidence" value="ECO:0007669"/>
    <property type="project" value="TreeGrafter"/>
</dbReference>
<dbReference type="Proteomes" id="UP000594059">
    <property type="component" value="Chromosome"/>
</dbReference>
<sequence>MPRDIYPVPADFAVNTRVNREQYQALYKQSLDDPDGFWAGVAERLEWMKTPTKIKNTSFDLADFRIRWYEDGELNVSVNCLDRHLESRGDKTALIFEPDSPDTPAERISYRELHRRVCKLANALRALGIGKGDRVTIYLPMIPEAAIAMLACARIGAVHMVVFGGFAANSIADRVSDSGSKLIITADEGLRGGRKVKLKVNVDAALKLPGTNTVETVLVVRHTGAAVDMQMPRDRWYDAVVDGQPEACEPERMNAEDPLFILYTSGSTGKPKGVLHTTGGYLVYVSYTHETIFDLREDDVYWCTADVGWVTGHSYIVYGPLANGATSLIFEGVPNYPDMSRFWQVVDKHEVTTFYTAPTAIRALMREGEGPVKATSRKSLRLLGSVGEPINPEAWRWYHDVVGEGRCPIVDTWWQTENGGILISPLPGATDLKPGCATNPFFGVKPAIVDTNGNFIEGEGSGNLVITDSWPSQSRSIYGDHQRFIDTYFKTYPGTYFTGDGCRRDADGDYWITGRVDDVINVSGHRIGTAEVESALVSHDKVAEAAVVGFPHDLKGQGIYVYVTLIAGEVASDELRVELIRHVRAEIGPIASIDHLQWAPGLPKTRSGKIMRRILRKIAENAPDQLGDTSTLADPSVVDSLVKERYIPE</sequence>
<feature type="binding site" evidence="6">
    <location>
        <begin position="387"/>
        <end position="389"/>
    </location>
    <ligand>
        <name>ATP</name>
        <dbReference type="ChEBI" id="CHEBI:30616"/>
    </ligand>
</feature>
<dbReference type="Pfam" id="PF00501">
    <property type="entry name" value="AMP-binding"/>
    <property type="match status" value="1"/>
</dbReference>
<dbReference type="InterPro" id="IPR020845">
    <property type="entry name" value="AMP-binding_CS"/>
</dbReference>
<feature type="modified residue" description="N6-acetyllysine" evidence="6">
    <location>
        <position position="609"/>
    </location>
</feature>
<name>A0A7S6UI28_9GAMM</name>
<feature type="binding site" evidence="6">
    <location>
        <position position="523"/>
    </location>
    <ligand>
        <name>CoA</name>
        <dbReference type="ChEBI" id="CHEBI:57287"/>
    </ligand>
</feature>
<dbReference type="KEGG" id="lcic:INQ41_01235"/>
<evidence type="ECO:0000259" key="8">
    <source>
        <dbReference type="Pfam" id="PF13193"/>
    </source>
</evidence>
<evidence type="ECO:0000256" key="2">
    <source>
        <dbReference type="ARBA" id="ARBA00022598"/>
    </source>
</evidence>
<dbReference type="Gene3D" id="3.30.300.30">
    <property type="match status" value="1"/>
</dbReference>
<dbReference type="PANTHER" id="PTHR24095:SF14">
    <property type="entry name" value="ACETYL-COENZYME A SYNTHETASE 1"/>
    <property type="match status" value="1"/>
</dbReference>
<feature type="binding site" evidence="6">
    <location>
        <position position="526"/>
    </location>
    <ligand>
        <name>ATP</name>
        <dbReference type="ChEBI" id="CHEBI:30616"/>
    </ligand>
</feature>
<reference evidence="10 11" key="1">
    <citation type="submission" date="2020-10" db="EMBL/GenBank/DDBJ databases">
        <title>complete genome sequencing of Lysobacter sp. H21R20.</title>
        <authorList>
            <person name="Bae J.-W."/>
            <person name="Lee S.-Y."/>
        </authorList>
    </citation>
    <scope>NUCLEOTIDE SEQUENCE [LARGE SCALE GENOMIC DNA]</scope>
    <source>
        <strain evidence="10 11">H21R20</strain>
    </source>
</reference>
<organism evidence="10 11">
    <name type="scientific">Novilysobacter ciconiae</name>
    <dbReference type="NCBI Taxonomy" id="2781022"/>
    <lineage>
        <taxon>Bacteria</taxon>
        <taxon>Pseudomonadati</taxon>
        <taxon>Pseudomonadota</taxon>
        <taxon>Gammaproteobacteria</taxon>
        <taxon>Lysobacterales</taxon>
        <taxon>Lysobacteraceae</taxon>
        <taxon>Novilysobacter</taxon>
    </lineage>
</organism>
<dbReference type="InterPro" id="IPR045851">
    <property type="entry name" value="AMP-bd_C_sf"/>
</dbReference>
<evidence type="ECO:0000313" key="11">
    <source>
        <dbReference type="Proteomes" id="UP000594059"/>
    </source>
</evidence>
<feature type="binding site" evidence="6">
    <location>
        <begin position="191"/>
        <end position="194"/>
    </location>
    <ligand>
        <name>CoA</name>
        <dbReference type="ChEBI" id="CHEBI:57287"/>
    </ligand>
</feature>
<keyword evidence="6" id="KW-0460">Magnesium</keyword>
<evidence type="ECO:0000256" key="6">
    <source>
        <dbReference type="HAMAP-Rule" id="MF_01123"/>
    </source>
</evidence>
<dbReference type="GO" id="GO:0046872">
    <property type="term" value="F:metal ion binding"/>
    <property type="evidence" value="ECO:0007669"/>
    <property type="project" value="UniProtKB-KW"/>
</dbReference>
<keyword evidence="5 6" id="KW-0007">Acetylation</keyword>
<feature type="binding site" evidence="6">
    <location>
        <position position="500"/>
    </location>
    <ligand>
        <name>ATP</name>
        <dbReference type="ChEBI" id="CHEBI:30616"/>
    </ligand>
</feature>
<dbReference type="EC" id="6.2.1.1" evidence="6"/>
<dbReference type="AlphaFoldDB" id="A0A7S6UI28"/>
<feature type="binding site" evidence="6">
    <location>
        <position position="537"/>
    </location>
    <ligand>
        <name>Mg(2+)</name>
        <dbReference type="ChEBI" id="CHEBI:18420"/>
    </ligand>
</feature>
<dbReference type="FunFam" id="3.40.50.12780:FF:000001">
    <property type="entry name" value="Acetyl-coenzyme A synthetase"/>
    <property type="match status" value="1"/>
</dbReference>
<dbReference type="InterPro" id="IPR032387">
    <property type="entry name" value="ACAS_N"/>
</dbReference>
<evidence type="ECO:0000259" key="7">
    <source>
        <dbReference type="Pfam" id="PF00501"/>
    </source>
</evidence>
<keyword evidence="4 6" id="KW-0067">ATP-binding</keyword>
<feature type="binding site" evidence="6">
    <location>
        <position position="515"/>
    </location>
    <ligand>
        <name>ATP</name>
        <dbReference type="ChEBI" id="CHEBI:30616"/>
    </ligand>
</feature>
<feature type="domain" description="AMP-binding enzyme C-terminal" evidence="8">
    <location>
        <begin position="531"/>
        <end position="609"/>
    </location>
</feature>
<dbReference type="GO" id="GO:0016208">
    <property type="term" value="F:AMP binding"/>
    <property type="evidence" value="ECO:0007669"/>
    <property type="project" value="InterPro"/>
</dbReference>
<evidence type="ECO:0000313" key="10">
    <source>
        <dbReference type="EMBL" id="QOW20706.1"/>
    </source>
</evidence>
<feature type="binding site" evidence="6">
    <location>
        <position position="542"/>
    </location>
    <ligand>
        <name>Mg(2+)</name>
        <dbReference type="ChEBI" id="CHEBI:18420"/>
    </ligand>
</feature>
<feature type="domain" description="AMP-dependent synthetase/ligase" evidence="7">
    <location>
        <begin position="82"/>
        <end position="467"/>
    </location>
</feature>
<dbReference type="Pfam" id="PF16177">
    <property type="entry name" value="ACAS_N"/>
    <property type="match status" value="1"/>
</dbReference>
<evidence type="ECO:0000259" key="9">
    <source>
        <dbReference type="Pfam" id="PF16177"/>
    </source>
</evidence>
<dbReference type="PROSITE" id="PS00455">
    <property type="entry name" value="AMP_BINDING"/>
    <property type="match status" value="1"/>
</dbReference>
<dbReference type="InterPro" id="IPR025110">
    <property type="entry name" value="AMP-bd_C"/>
</dbReference>
<feature type="binding site" evidence="6">
    <location>
        <begin position="411"/>
        <end position="416"/>
    </location>
    <ligand>
        <name>ATP</name>
        <dbReference type="ChEBI" id="CHEBI:30616"/>
    </ligand>
</feature>
<feature type="binding site" evidence="6">
    <location>
        <position position="539"/>
    </location>
    <ligand>
        <name>Mg(2+)</name>
        <dbReference type="ChEBI" id="CHEBI:18420"/>
    </ligand>
</feature>
<keyword evidence="11" id="KW-1185">Reference proteome</keyword>